<keyword evidence="2" id="KW-1185">Reference proteome</keyword>
<proteinExistence type="predicted"/>
<evidence type="ECO:0000313" key="1">
    <source>
        <dbReference type="EMBL" id="EXB99102.1"/>
    </source>
</evidence>
<name>W9RW07_9ROSA</name>
<accession>W9RW07</accession>
<evidence type="ECO:0000313" key="2">
    <source>
        <dbReference type="Proteomes" id="UP000030645"/>
    </source>
</evidence>
<dbReference type="Proteomes" id="UP000030645">
    <property type="component" value="Unassembled WGS sequence"/>
</dbReference>
<sequence>MFCAASATFSFFNGLSCLQYFCLYIAYGPYGGAACCLGIGPNSGLLEKGALHIQVKKLGFYTASKKIGLFRHLARKLVALGLKKSTN</sequence>
<organism evidence="1 2">
    <name type="scientific">Morus notabilis</name>
    <dbReference type="NCBI Taxonomy" id="981085"/>
    <lineage>
        <taxon>Eukaryota</taxon>
        <taxon>Viridiplantae</taxon>
        <taxon>Streptophyta</taxon>
        <taxon>Embryophyta</taxon>
        <taxon>Tracheophyta</taxon>
        <taxon>Spermatophyta</taxon>
        <taxon>Magnoliopsida</taxon>
        <taxon>eudicotyledons</taxon>
        <taxon>Gunneridae</taxon>
        <taxon>Pentapetalae</taxon>
        <taxon>rosids</taxon>
        <taxon>fabids</taxon>
        <taxon>Rosales</taxon>
        <taxon>Moraceae</taxon>
        <taxon>Moreae</taxon>
        <taxon>Morus</taxon>
    </lineage>
</organism>
<protein>
    <submittedName>
        <fullName evidence="1">Uncharacterized protein</fullName>
    </submittedName>
</protein>
<gene>
    <name evidence="1" type="ORF">L484_007010</name>
</gene>
<dbReference type="AlphaFoldDB" id="W9RW07"/>
<reference evidence="2" key="1">
    <citation type="submission" date="2013-01" db="EMBL/GenBank/DDBJ databases">
        <title>Draft Genome Sequence of a Mulberry Tree, Morus notabilis C.K. Schneid.</title>
        <authorList>
            <person name="He N."/>
            <person name="Zhao S."/>
        </authorList>
    </citation>
    <scope>NUCLEOTIDE SEQUENCE</scope>
</reference>
<dbReference type="EMBL" id="KE345297">
    <property type="protein sequence ID" value="EXB99102.1"/>
    <property type="molecule type" value="Genomic_DNA"/>
</dbReference>